<proteinExistence type="predicted"/>
<dbReference type="InterPro" id="IPR036179">
    <property type="entry name" value="Ig-like_dom_sf"/>
</dbReference>
<feature type="signal peptide" evidence="17">
    <location>
        <begin position="1"/>
        <end position="22"/>
    </location>
</feature>
<dbReference type="Gene3D" id="2.60.40.10">
    <property type="entry name" value="Immunoglobulins"/>
    <property type="match status" value="3"/>
</dbReference>
<dbReference type="GO" id="GO:0098742">
    <property type="term" value="P:cell-cell adhesion via plasma-membrane adhesion molecules"/>
    <property type="evidence" value="ECO:0007669"/>
    <property type="project" value="TreeGrafter"/>
</dbReference>
<keyword evidence="9" id="KW-0130">Cell adhesion</keyword>
<keyword evidence="13" id="KW-1015">Disulfide bond</keyword>
<evidence type="ECO:0000256" key="14">
    <source>
        <dbReference type="ARBA" id="ARBA00023180"/>
    </source>
</evidence>
<evidence type="ECO:0000256" key="10">
    <source>
        <dbReference type="ARBA" id="ARBA00022949"/>
    </source>
</evidence>
<evidence type="ECO:0000256" key="9">
    <source>
        <dbReference type="ARBA" id="ARBA00022889"/>
    </source>
</evidence>
<evidence type="ECO:0000256" key="3">
    <source>
        <dbReference type="ARBA" id="ARBA00004285"/>
    </source>
</evidence>
<dbReference type="OrthoDB" id="9950534at2759"/>
<dbReference type="Pfam" id="PF13895">
    <property type="entry name" value="Ig_2"/>
    <property type="match status" value="1"/>
</dbReference>
<keyword evidence="15" id="KW-0393">Immunoglobulin domain</keyword>
<dbReference type="PANTHER" id="PTHR11481">
    <property type="entry name" value="IMMUNOGLOBULIN FC RECEPTOR"/>
    <property type="match status" value="1"/>
</dbReference>
<dbReference type="Proteomes" id="UP000283210">
    <property type="component" value="Chromosome 8"/>
</dbReference>
<evidence type="ECO:0000256" key="13">
    <source>
        <dbReference type="ARBA" id="ARBA00023157"/>
    </source>
</evidence>
<reference evidence="19 20" key="2">
    <citation type="submission" date="2019-01" db="EMBL/GenBank/DDBJ databases">
        <title>A chromosome length genome reference of the Java medaka (oryzias javanicus).</title>
        <authorList>
            <person name="Herpin A."/>
            <person name="Takehana Y."/>
            <person name="Naruse K."/>
            <person name="Ansai S."/>
            <person name="Kawaguchi M."/>
        </authorList>
    </citation>
    <scope>NUCLEOTIDE SEQUENCE [LARGE SCALE GENOMIC DNA]</scope>
    <source>
        <strain evidence="19">RS831</strain>
        <tissue evidence="19">Whole body</tissue>
    </source>
</reference>
<evidence type="ECO:0000256" key="5">
    <source>
        <dbReference type="ARBA" id="ARBA00022553"/>
    </source>
</evidence>
<keyword evidence="6" id="KW-0812">Transmembrane</keyword>
<keyword evidence="20" id="KW-1185">Reference proteome</keyword>
<sequence>MGSKQPGLKFLVILLIFWKSAGEESSYIIDSVGITIHPRSRVERGTPVLIGCQVSVSHSNIPDLEHQFQIMKDEVLIYSFNTTNSTVMHELNPARAADSGSYECRVTVKDKSKVSSSERLDVTGLQTPSLFLNNSKPFENEEFEANCSAPGEKGLFIFRFYLRFRIGEPIMIKQMQTNGNSIKTTIKLRHIGDCYLSCDYEIGLLSGNKHSNSSNETHVIVKVLNITPVMAIHPSELIYEEDVVEVFCRVVDGTDVEVFLTKDKTILKKVSGKVLEYKFTAHERDSGEYICKAEWGNVQKENYKTIKVKELFSKPKLILEPVDLFEGDGFKLTCNVSIYVPERINSKILSYTVYKNNAAITTSDSYINIAHPSMNGNYSCKANASSLGKHFIKKSLPLVVKAKVPVSNPVLSIVGGTLLLGKPFQLLCQSERGTLPISYTLYGWESDRKQGCEKTRRQGHL</sequence>
<evidence type="ECO:0000256" key="17">
    <source>
        <dbReference type="SAM" id="SignalP"/>
    </source>
</evidence>
<dbReference type="GO" id="GO:0009897">
    <property type="term" value="C:external side of plasma membrane"/>
    <property type="evidence" value="ECO:0007669"/>
    <property type="project" value="TreeGrafter"/>
</dbReference>
<dbReference type="GO" id="GO:0007166">
    <property type="term" value="P:cell surface receptor signaling pathway"/>
    <property type="evidence" value="ECO:0007669"/>
    <property type="project" value="TreeGrafter"/>
</dbReference>
<evidence type="ECO:0000256" key="4">
    <source>
        <dbReference type="ARBA" id="ARBA00022475"/>
    </source>
</evidence>
<dbReference type="SMART" id="SM00409">
    <property type="entry name" value="IG"/>
    <property type="match status" value="3"/>
</dbReference>
<organism evidence="19 20">
    <name type="scientific">Oryzias javanicus</name>
    <name type="common">Javanese ricefish</name>
    <name type="synonym">Aplocheilus javanicus</name>
    <dbReference type="NCBI Taxonomy" id="123683"/>
    <lineage>
        <taxon>Eukaryota</taxon>
        <taxon>Metazoa</taxon>
        <taxon>Chordata</taxon>
        <taxon>Craniata</taxon>
        <taxon>Vertebrata</taxon>
        <taxon>Euteleostomi</taxon>
        <taxon>Actinopterygii</taxon>
        <taxon>Neopterygii</taxon>
        <taxon>Teleostei</taxon>
        <taxon>Neoteleostei</taxon>
        <taxon>Acanthomorphata</taxon>
        <taxon>Ovalentaria</taxon>
        <taxon>Atherinomorphae</taxon>
        <taxon>Beloniformes</taxon>
        <taxon>Adrianichthyidae</taxon>
        <taxon>Oryziinae</taxon>
        <taxon>Oryzias</taxon>
    </lineage>
</organism>
<evidence type="ECO:0000256" key="16">
    <source>
        <dbReference type="ARBA" id="ARBA00049765"/>
    </source>
</evidence>
<dbReference type="InterPro" id="IPR003599">
    <property type="entry name" value="Ig_sub"/>
</dbReference>
<gene>
    <name evidence="19" type="ORF">OJAV_G00076570</name>
</gene>
<evidence type="ECO:0000256" key="8">
    <source>
        <dbReference type="ARBA" id="ARBA00022737"/>
    </source>
</evidence>
<keyword evidence="5" id="KW-0597">Phosphoprotein</keyword>
<keyword evidence="12" id="KW-0472">Membrane</keyword>
<evidence type="ECO:0000256" key="11">
    <source>
        <dbReference type="ARBA" id="ARBA00022989"/>
    </source>
</evidence>
<evidence type="ECO:0000256" key="15">
    <source>
        <dbReference type="ARBA" id="ARBA00023319"/>
    </source>
</evidence>
<dbReference type="AlphaFoldDB" id="A0A437D351"/>
<keyword evidence="14" id="KW-0325">Glycoprotein</keyword>
<evidence type="ECO:0000313" key="20">
    <source>
        <dbReference type="Proteomes" id="UP000283210"/>
    </source>
</evidence>
<evidence type="ECO:0000256" key="12">
    <source>
        <dbReference type="ARBA" id="ARBA00023136"/>
    </source>
</evidence>
<dbReference type="InterPro" id="IPR050488">
    <property type="entry name" value="Ig_Fc_receptor"/>
</dbReference>
<dbReference type="PANTHER" id="PTHR11481:SF5">
    <property type="entry name" value="PLATELET ENDOTHELIAL CELL ADHESION MOLECULE"/>
    <property type="match status" value="1"/>
</dbReference>
<keyword evidence="10" id="KW-0965">Cell junction</keyword>
<reference evidence="19 20" key="1">
    <citation type="submission" date="2018-11" db="EMBL/GenBank/DDBJ databases">
        <authorList>
            <person name="Lopez-Roques C."/>
            <person name="Donnadieu C."/>
            <person name="Bouchez O."/>
            <person name="Klopp C."/>
            <person name="Cabau C."/>
            <person name="Zahm M."/>
        </authorList>
    </citation>
    <scope>NUCLEOTIDE SEQUENCE [LARGE SCALE GENOMIC DNA]</scope>
    <source>
        <strain evidence="19">RS831</strain>
        <tissue evidence="19">Whole body</tissue>
    </source>
</reference>
<dbReference type="InterPro" id="IPR007110">
    <property type="entry name" value="Ig-like_dom"/>
</dbReference>
<feature type="domain" description="Ig-like" evidence="18">
    <location>
        <begin position="315"/>
        <end position="397"/>
    </location>
</feature>
<dbReference type="GO" id="GO:0004888">
    <property type="term" value="F:transmembrane signaling receptor activity"/>
    <property type="evidence" value="ECO:0007669"/>
    <property type="project" value="TreeGrafter"/>
</dbReference>
<evidence type="ECO:0000259" key="18">
    <source>
        <dbReference type="PROSITE" id="PS50835"/>
    </source>
</evidence>
<dbReference type="InterPro" id="IPR013783">
    <property type="entry name" value="Ig-like_fold"/>
</dbReference>
<dbReference type="EMBL" id="CM012444">
    <property type="protein sequence ID" value="RVE69308.1"/>
    <property type="molecule type" value="Genomic_DNA"/>
</dbReference>
<evidence type="ECO:0000256" key="6">
    <source>
        <dbReference type="ARBA" id="ARBA00022692"/>
    </source>
</evidence>
<feature type="domain" description="Ig-like" evidence="18">
    <location>
        <begin position="30"/>
        <end position="115"/>
    </location>
</feature>
<keyword evidence="7 17" id="KW-0732">Signal</keyword>
<keyword evidence="4" id="KW-1003">Cell membrane</keyword>
<dbReference type="GO" id="GO:0006955">
    <property type="term" value="P:immune response"/>
    <property type="evidence" value="ECO:0007669"/>
    <property type="project" value="TreeGrafter"/>
</dbReference>
<name>A0A437D351_ORYJA</name>
<dbReference type="GO" id="GO:0070161">
    <property type="term" value="C:anchoring junction"/>
    <property type="evidence" value="ECO:0007669"/>
    <property type="project" value="UniProtKB-SubCell"/>
</dbReference>
<evidence type="ECO:0000256" key="1">
    <source>
        <dbReference type="ARBA" id="ARBA00004251"/>
    </source>
</evidence>
<feature type="chain" id="PRO_5019466564" description="Platelet endothelial cell adhesion molecule" evidence="17">
    <location>
        <begin position="23"/>
        <end position="461"/>
    </location>
</feature>
<accession>A0A437D351</accession>
<protein>
    <recommendedName>
        <fullName evidence="16">Platelet endothelial cell adhesion molecule</fullName>
    </recommendedName>
</protein>
<dbReference type="GO" id="GO:0045121">
    <property type="term" value="C:membrane raft"/>
    <property type="evidence" value="ECO:0007669"/>
    <property type="project" value="UniProtKB-SubCell"/>
</dbReference>
<keyword evidence="11" id="KW-1133">Transmembrane helix</keyword>
<evidence type="ECO:0000313" key="19">
    <source>
        <dbReference type="EMBL" id="RVE69308.1"/>
    </source>
</evidence>
<evidence type="ECO:0000256" key="7">
    <source>
        <dbReference type="ARBA" id="ARBA00022729"/>
    </source>
</evidence>
<dbReference type="PROSITE" id="PS50835">
    <property type="entry name" value="IG_LIKE"/>
    <property type="match status" value="2"/>
</dbReference>
<keyword evidence="8" id="KW-0677">Repeat</keyword>
<comment type="subcellular location">
    <subcellularLocation>
        <location evidence="2">Cell junction</location>
    </subcellularLocation>
    <subcellularLocation>
        <location evidence="1">Cell membrane</location>
        <topology evidence="1">Single-pass type I membrane protein</topology>
    </subcellularLocation>
    <subcellularLocation>
        <location evidence="3">Membrane raft</location>
    </subcellularLocation>
</comment>
<evidence type="ECO:0000256" key="2">
    <source>
        <dbReference type="ARBA" id="ARBA00004282"/>
    </source>
</evidence>
<dbReference type="SUPFAM" id="SSF48726">
    <property type="entry name" value="Immunoglobulin"/>
    <property type="match status" value="3"/>
</dbReference>